<dbReference type="EMBL" id="NBNE01002888">
    <property type="protein sequence ID" value="OWZ09168.1"/>
    <property type="molecule type" value="Genomic_DNA"/>
</dbReference>
<gene>
    <name evidence="1" type="ORF">PHMEG_00018174</name>
</gene>
<comment type="caution">
    <text evidence="1">The sequence shown here is derived from an EMBL/GenBank/DDBJ whole genome shotgun (WGS) entry which is preliminary data.</text>
</comment>
<accession>A0A225VW84</accession>
<name>A0A225VW84_9STRA</name>
<evidence type="ECO:0000313" key="2">
    <source>
        <dbReference type="Proteomes" id="UP000198211"/>
    </source>
</evidence>
<protein>
    <submittedName>
        <fullName evidence="1">Avirulence (Avh) protein</fullName>
    </submittedName>
</protein>
<reference evidence="2" key="1">
    <citation type="submission" date="2017-03" db="EMBL/GenBank/DDBJ databases">
        <title>Phytopthora megakarya and P. palmivora, two closely related causual agents of cacao black pod achieved similar genome size and gene model numbers by different mechanisms.</title>
        <authorList>
            <person name="Ali S."/>
            <person name="Shao J."/>
            <person name="Larry D.J."/>
            <person name="Kronmiller B."/>
            <person name="Shen D."/>
            <person name="Strem M.D."/>
            <person name="Melnick R.L."/>
            <person name="Guiltinan M.J."/>
            <person name="Tyler B.M."/>
            <person name="Meinhardt L.W."/>
            <person name="Bailey B.A."/>
        </authorList>
    </citation>
    <scope>NUCLEOTIDE SEQUENCE [LARGE SCALE GENOMIC DNA]</scope>
    <source>
        <strain evidence="2">zdho120</strain>
    </source>
</reference>
<sequence length="184" mass="21678">MLTSYVRKKLGLENLKYGKLARHKNFDGFVSYVDWAESRELSKKAHNHVPTYSVWKDNGLDRVTNVDDLNAIRQTDAFRIYRRYVNILDNLELSTIKAGYGYLYPHKYIGEDGTKMERMARFQIMGEARRPEYYPKEILGLRWASEDQLKKNSNYINYLTTFHKTNEAVKVDNVALIRKNLLET</sequence>
<dbReference type="Proteomes" id="UP000198211">
    <property type="component" value="Unassembled WGS sequence"/>
</dbReference>
<proteinExistence type="predicted"/>
<dbReference type="AlphaFoldDB" id="A0A225VW84"/>
<organism evidence="1 2">
    <name type="scientific">Phytophthora megakarya</name>
    <dbReference type="NCBI Taxonomy" id="4795"/>
    <lineage>
        <taxon>Eukaryota</taxon>
        <taxon>Sar</taxon>
        <taxon>Stramenopiles</taxon>
        <taxon>Oomycota</taxon>
        <taxon>Peronosporomycetes</taxon>
        <taxon>Peronosporales</taxon>
        <taxon>Peronosporaceae</taxon>
        <taxon>Phytophthora</taxon>
    </lineage>
</organism>
<keyword evidence="2" id="KW-1185">Reference proteome</keyword>
<dbReference type="OrthoDB" id="89661at2759"/>
<evidence type="ECO:0000313" key="1">
    <source>
        <dbReference type="EMBL" id="OWZ09168.1"/>
    </source>
</evidence>